<evidence type="ECO:0000313" key="5">
    <source>
        <dbReference type="EMBL" id="CAB4782516.1"/>
    </source>
</evidence>
<accession>A0A6J7E0M6</accession>
<dbReference type="InterPro" id="IPR024072">
    <property type="entry name" value="DHFR-like_dom_sf"/>
</dbReference>
<sequence>MGQVRFATVRAKLIPGVNGCLLVGANLATTIAGRSHPLRAGAQSDREFFRSLRSQADLILVGGKTFTAEPYRHTPVPIAIYATNNLVDLKSNPIARVVSGDLGDVIAKLQNAFGGSAKILCEGGPTLISALIAANLLDQLFLSRSTLAGDSDFFDIDATNKMLLASSSAVLDHYLKD</sequence>
<evidence type="ECO:0000259" key="1">
    <source>
        <dbReference type="Pfam" id="PF01872"/>
    </source>
</evidence>
<name>A0A6J7E0M6_9ZZZZ</name>
<dbReference type="EMBL" id="CAEZUJ010000012">
    <property type="protein sequence ID" value="CAB4596204.1"/>
    <property type="molecule type" value="Genomic_DNA"/>
</dbReference>
<evidence type="ECO:0000313" key="6">
    <source>
        <dbReference type="EMBL" id="CAB4874374.1"/>
    </source>
</evidence>
<dbReference type="EMBL" id="CAFBPY010000063">
    <property type="protein sequence ID" value="CAB5037002.1"/>
    <property type="molecule type" value="Genomic_DNA"/>
</dbReference>
<evidence type="ECO:0000313" key="7">
    <source>
        <dbReference type="EMBL" id="CAB5037002.1"/>
    </source>
</evidence>
<dbReference type="GO" id="GO:0009231">
    <property type="term" value="P:riboflavin biosynthetic process"/>
    <property type="evidence" value="ECO:0007669"/>
    <property type="project" value="InterPro"/>
</dbReference>
<dbReference type="GO" id="GO:0008703">
    <property type="term" value="F:5-amino-6-(5-phosphoribosylamino)uracil reductase activity"/>
    <property type="evidence" value="ECO:0007669"/>
    <property type="project" value="InterPro"/>
</dbReference>
<dbReference type="Pfam" id="PF01872">
    <property type="entry name" value="RibD_C"/>
    <property type="match status" value="1"/>
</dbReference>
<dbReference type="InterPro" id="IPR002734">
    <property type="entry name" value="RibDG_C"/>
</dbReference>
<organism evidence="6">
    <name type="scientific">freshwater metagenome</name>
    <dbReference type="NCBI Taxonomy" id="449393"/>
    <lineage>
        <taxon>unclassified sequences</taxon>
        <taxon>metagenomes</taxon>
        <taxon>ecological metagenomes</taxon>
    </lineage>
</organism>
<dbReference type="EMBL" id="CAEZYJ010000019">
    <property type="protein sequence ID" value="CAB4713784.1"/>
    <property type="molecule type" value="Genomic_DNA"/>
</dbReference>
<dbReference type="EMBL" id="CAEZXH010000047">
    <property type="protein sequence ID" value="CAB4685661.1"/>
    <property type="molecule type" value="Genomic_DNA"/>
</dbReference>
<gene>
    <name evidence="2" type="ORF">UFOPK1811_00485</name>
    <name evidence="3" type="ORF">UFOPK2360_00844</name>
    <name evidence="4" type="ORF">UFOPK2659_00253</name>
    <name evidence="5" type="ORF">UFOPK2922_01149</name>
    <name evidence="6" type="ORF">UFOPK3306_01115</name>
    <name evidence="7" type="ORF">UFOPK4209_00521</name>
</gene>
<dbReference type="EMBL" id="CAFBLI010000102">
    <property type="protein sequence ID" value="CAB4874374.1"/>
    <property type="molecule type" value="Genomic_DNA"/>
</dbReference>
<reference evidence="6" key="1">
    <citation type="submission" date="2020-05" db="EMBL/GenBank/DDBJ databases">
        <authorList>
            <person name="Chiriac C."/>
            <person name="Salcher M."/>
            <person name="Ghai R."/>
            <person name="Kavagutti S V."/>
        </authorList>
    </citation>
    <scope>NUCLEOTIDE SEQUENCE</scope>
</reference>
<dbReference type="SUPFAM" id="SSF53597">
    <property type="entry name" value="Dihydrofolate reductase-like"/>
    <property type="match status" value="1"/>
</dbReference>
<evidence type="ECO:0000313" key="3">
    <source>
        <dbReference type="EMBL" id="CAB4685661.1"/>
    </source>
</evidence>
<protein>
    <submittedName>
        <fullName evidence="6">Unannotated protein</fullName>
    </submittedName>
</protein>
<feature type="domain" description="Bacterial bifunctional deaminase-reductase C-terminal" evidence="1">
    <location>
        <begin position="40"/>
        <end position="142"/>
    </location>
</feature>
<dbReference type="AlphaFoldDB" id="A0A6J7E0M6"/>
<evidence type="ECO:0000313" key="2">
    <source>
        <dbReference type="EMBL" id="CAB4596204.1"/>
    </source>
</evidence>
<dbReference type="Gene3D" id="3.40.430.10">
    <property type="entry name" value="Dihydrofolate Reductase, subunit A"/>
    <property type="match status" value="1"/>
</dbReference>
<dbReference type="EMBL" id="CAEZZS010000061">
    <property type="protein sequence ID" value="CAB4782516.1"/>
    <property type="molecule type" value="Genomic_DNA"/>
</dbReference>
<proteinExistence type="predicted"/>
<evidence type="ECO:0000313" key="4">
    <source>
        <dbReference type="EMBL" id="CAB4713784.1"/>
    </source>
</evidence>